<reference evidence="2" key="1">
    <citation type="submission" date="2021-06" db="EMBL/GenBank/DDBJ databases">
        <authorList>
            <person name="Kallberg Y."/>
            <person name="Tangrot J."/>
            <person name="Rosling A."/>
        </authorList>
    </citation>
    <scope>NUCLEOTIDE SEQUENCE</scope>
    <source>
        <strain evidence="2">FL130A</strain>
    </source>
</reference>
<evidence type="ECO:0000313" key="3">
    <source>
        <dbReference type="Proteomes" id="UP000789508"/>
    </source>
</evidence>
<name>A0A9N9A5C0_9GLOM</name>
<dbReference type="Proteomes" id="UP000789508">
    <property type="component" value="Unassembled WGS sequence"/>
</dbReference>
<accession>A0A9N9A5C0</accession>
<protein>
    <submittedName>
        <fullName evidence="2">5215_t:CDS:1</fullName>
    </submittedName>
</protein>
<comment type="caution">
    <text evidence="2">The sequence shown here is derived from an EMBL/GenBank/DDBJ whole genome shotgun (WGS) entry which is preliminary data.</text>
</comment>
<evidence type="ECO:0000313" key="2">
    <source>
        <dbReference type="EMBL" id="CAG8520254.1"/>
    </source>
</evidence>
<keyword evidence="1" id="KW-0812">Transmembrane</keyword>
<keyword evidence="3" id="KW-1185">Reference proteome</keyword>
<keyword evidence="1" id="KW-1133">Transmembrane helix</keyword>
<feature type="transmembrane region" description="Helical" evidence="1">
    <location>
        <begin position="677"/>
        <end position="694"/>
    </location>
</feature>
<gene>
    <name evidence="2" type="ORF">ALEPTO_LOCUS4427</name>
</gene>
<proteinExistence type="predicted"/>
<dbReference type="EMBL" id="CAJVPS010001016">
    <property type="protein sequence ID" value="CAG8520254.1"/>
    <property type="molecule type" value="Genomic_DNA"/>
</dbReference>
<dbReference type="OrthoDB" id="2323213at2759"/>
<dbReference type="AlphaFoldDB" id="A0A9N9A5C0"/>
<keyword evidence="1" id="KW-0472">Membrane</keyword>
<evidence type="ECO:0000256" key="1">
    <source>
        <dbReference type="SAM" id="Phobius"/>
    </source>
</evidence>
<sequence length="790" mass="87944">MQPTTNTQSTFNPIAVIVPNGAIKGPTGDPNDGGVYPDGTFLIVLAEMIDDNCVNENLLIRMIQTNGTVNRINLNVKFPSINFCKWGKSLTDDGKGAEIGFRWTATPFGGVEHYFVIGYLDYDQSKSEYRWKGIIGNQYGEILVREIDLGSPFQANGQVYGMGTFTPNFNGNGGFLATLYSGLNQLSWIEYDLPKNGQVNLIANGTKGVPGFHNGVAFSTVDGGYGAAYAIKSSNYSSSEMINPFWTVRVCFLRPVNSEVTNEFIIFQTTVPFNLITIDACSNAYDGTGYHCYLRILSPSASNDTVEYNVVISFLSTGSTTQIQKIRTKYGQETNRVTNAYTLYYGGVILNDYDLTNDTSEDITQVTDMNGILRYNVTMPINKISFLNVLRNNTAIVITGLGDETGWGVYAVDIEKFLSEKGYKNPLVDSTLPAIGQNVPIRTKNISITYNNELELSSGNISIYRVYNDSVYLRQTASGFLRWSTLSNNSKTVTLNVLDSTFNQPNSTYFVTLDANYVISKITLEPLMGVDPNIWTFTTGSFLNEMYADTTIALLRLTSEATTTFENLSKNEKSDFLRNLTLDITQAIPVEPDRIVATNRYQLDPTTEEPQILISLRIIAPSDASQSNVESVRRDLDTLIRNKEITPIAFGKYSALLDDTYGFPPTLDIWEQIKPKLFIFGIIIMILFVLYAVGRFRFPEENSENSKFHQWFKAHTQIASIFTVISSADVEALSLLSSCFTGLSIFSAPISPKAELRIFYGSTVNIFIEDLPQFVIQEFSDLDIISDTVF</sequence>
<organism evidence="2 3">
    <name type="scientific">Ambispora leptoticha</name>
    <dbReference type="NCBI Taxonomy" id="144679"/>
    <lineage>
        <taxon>Eukaryota</taxon>
        <taxon>Fungi</taxon>
        <taxon>Fungi incertae sedis</taxon>
        <taxon>Mucoromycota</taxon>
        <taxon>Glomeromycotina</taxon>
        <taxon>Glomeromycetes</taxon>
        <taxon>Archaeosporales</taxon>
        <taxon>Ambisporaceae</taxon>
        <taxon>Ambispora</taxon>
    </lineage>
</organism>